<dbReference type="CDD" id="cd14939">
    <property type="entry name" value="7tmD_STE2"/>
    <property type="match status" value="1"/>
</dbReference>
<evidence type="ECO:0000313" key="3">
    <source>
        <dbReference type="EMBL" id="KAF7507575.1"/>
    </source>
</evidence>
<accession>A0A8H7AM20</accession>
<feature type="compositionally biased region" description="Basic and acidic residues" evidence="1">
    <location>
        <begin position="1"/>
        <end position="15"/>
    </location>
</feature>
<dbReference type="OrthoDB" id="5402633at2759"/>
<dbReference type="Proteomes" id="UP000606974">
    <property type="component" value="Unassembled WGS sequence"/>
</dbReference>
<evidence type="ECO:0000256" key="1">
    <source>
        <dbReference type="SAM" id="MobiDB-lite"/>
    </source>
</evidence>
<comment type="caution">
    <text evidence="3">The sequence shown here is derived from an EMBL/GenBank/DDBJ whole genome shotgun (WGS) entry which is preliminary data.</text>
</comment>
<feature type="transmembrane region" description="Helical" evidence="2">
    <location>
        <begin position="84"/>
        <end position="102"/>
    </location>
</feature>
<keyword evidence="2" id="KW-0812">Transmembrane</keyword>
<dbReference type="AlphaFoldDB" id="A0A8H7AM20"/>
<dbReference type="EMBL" id="JAACFV010000067">
    <property type="protein sequence ID" value="KAF7507575.1"/>
    <property type="molecule type" value="Genomic_DNA"/>
</dbReference>
<dbReference type="GO" id="GO:0004932">
    <property type="term" value="F:mating-type factor pheromone receptor activity"/>
    <property type="evidence" value="ECO:0007669"/>
    <property type="project" value="InterPro"/>
</dbReference>
<dbReference type="InterPro" id="IPR027458">
    <property type="entry name" value="STE2_TM1-TM2_sf"/>
</dbReference>
<feature type="transmembrane region" description="Helical" evidence="2">
    <location>
        <begin position="315"/>
        <end position="337"/>
    </location>
</feature>
<dbReference type="Gene3D" id="1.10.287.920">
    <property type="entry name" value="Pheromone alpha factor receptor"/>
    <property type="match status" value="1"/>
</dbReference>
<sequence>MPGFSEKEVRHEEKTASATSHRASTKVKMDVWPEFEVGANYSVPPDFDPVSQPIWYLRKNGTVDYPFNFDRIDRELFYSTQWSLVHGCTIGAAVMTLLHVLALTPLTKRRTLIFWLNVVGLGQVVARGVVASLYFTRDRFETFYVVLSGDSSNVPPLHRFHSTLSVILSVTMIANVEVIFFVQGRAILSSLPRPIYFVLLTALVCFGVVAMIARLIYGVYNIQDIWVWNLVQRDVSPIPYWVEPATLACYVITVGSWAFVWTCFIGRQIFLRWKMNIMRGKSFGAMNVLFLAGIQSMILPLFFLIMQFVPEEHSFIGAEYIVIPSVLCLMPFSCLWAGTISSANGQGCDETNRTPHSLGLSSKLPFAKMSSSSKSHSTNNTTRNLSRATASSQHRHAQPAKSALLTTNNHVDKLYPELRDDDQIAVTQTYTVHTDGSSRNDSAV</sequence>
<gene>
    <name evidence="3" type="ORF">GJ744_010366</name>
</gene>
<keyword evidence="4" id="KW-1185">Reference proteome</keyword>
<feature type="transmembrane region" description="Helical" evidence="2">
    <location>
        <begin position="240"/>
        <end position="264"/>
    </location>
</feature>
<name>A0A8H7AM20_9EURO</name>
<dbReference type="GO" id="GO:0000750">
    <property type="term" value="P:pheromone-dependent signal transduction involved in conjugation with cellular fusion"/>
    <property type="evidence" value="ECO:0007669"/>
    <property type="project" value="TreeGrafter"/>
</dbReference>
<feature type="transmembrane region" description="Helical" evidence="2">
    <location>
        <begin position="194"/>
        <end position="220"/>
    </location>
</feature>
<dbReference type="PANTHER" id="PTHR28009:SF1">
    <property type="entry name" value="PHEROMONE ALPHA FACTOR RECEPTOR"/>
    <property type="match status" value="1"/>
</dbReference>
<feature type="region of interest" description="Disordered" evidence="1">
    <location>
        <begin position="1"/>
        <end position="22"/>
    </location>
</feature>
<feature type="transmembrane region" description="Helical" evidence="2">
    <location>
        <begin position="114"/>
        <end position="135"/>
    </location>
</feature>
<protein>
    <submittedName>
        <fullName evidence="3">Uncharacterized protein</fullName>
    </submittedName>
</protein>
<keyword evidence="2" id="KW-0472">Membrane</keyword>
<proteinExistence type="predicted"/>
<feature type="transmembrane region" description="Helical" evidence="2">
    <location>
        <begin position="160"/>
        <end position="182"/>
    </location>
</feature>
<keyword evidence="2" id="KW-1133">Transmembrane helix</keyword>
<organism evidence="3 4">
    <name type="scientific">Endocarpon pusillum</name>
    <dbReference type="NCBI Taxonomy" id="364733"/>
    <lineage>
        <taxon>Eukaryota</taxon>
        <taxon>Fungi</taxon>
        <taxon>Dikarya</taxon>
        <taxon>Ascomycota</taxon>
        <taxon>Pezizomycotina</taxon>
        <taxon>Eurotiomycetes</taxon>
        <taxon>Chaetothyriomycetidae</taxon>
        <taxon>Verrucariales</taxon>
        <taxon>Verrucariaceae</taxon>
        <taxon>Endocarpon</taxon>
    </lineage>
</organism>
<dbReference type="PRINTS" id="PR00250">
    <property type="entry name" value="GPCRSTE2"/>
</dbReference>
<dbReference type="PANTHER" id="PTHR28009">
    <property type="entry name" value="PHEROMONE ALPHA FACTOR RECEPTOR"/>
    <property type="match status" value="1"/>
</dbReference>
<feature type="compositionally biased region" description="Low complexity" evidence="1">
    <location>
        <begin position="370"/>
        <end position="384"/>
    </location>
</feature>
<evidence type="ECO:0000256" key="2">
    <source>
        <dbReference type="SAM" id="Phobius"/>
    </source>
</evidence>
<evidence type="ECO:0000313" key="4">
    <source>
        <dbReference type="Proteomes" id="UP000606974"/>
    </source>
</evidence>
<dbReference type="Pfam" id="PF02116">
    <property type="entry name" value="STE2"/>
    <property type="match status" value="1"/>
</dbReference>
<reference evidence="3" key="1">
    <citation type="submission" date="2020-02" db="EMBL/GenBank/DDBJ databases">
        <authorList>
            <person name="Palmer J.M."/>
        </authorList>
    </citation>
    <scope>NUCLEOTIDE SEQUENCE</scope>
    <source>
        <strain evidence="3">EPUS1.4</strain>
        <tissue evidence="3">Thallus</tissue>
    </source>
</reference>
<feature type="transmembrane region" description="Helical" evidence="2">
    <location>
        <begin position="285"/>
        <end position="309"/>
    </location>
</feature>
<dbReference type="GO" id="GO:0038038">
    <property type="term" value="C:G protein-coupled receptor homodimeric complex"/>
    <property type="evidence" value="ECO:0007669"/>
    <property type="project" value="TreeGrafter"/>
</dbReference>
<feature type="region of interest" description="Disordered" evidence="1">
    <location>
        <begin position="368"/>
        <end position="408"/>
    </location>
</feature>
<dbReference type="InterPro" id="IPR000366">
    <property type="entry name" value="GPCR_STE2"/>
</dbReference>